<dbReference type="Gene3D" id="3.90.79.10">
    <property type="entry name" value="Nucleoside Triphosphate Pyrophosphohydrolase"/>
    <property type="match status" value="1"/>
</dbReference>
<dbReference type="GO" id="GO:0005739">
    <property type="term" value="C:mitochondrion"/>
    <property type="evidence" value="ECO:0007669"/>
    <property type="project" value="TreeGrafter"/>
</dbReference>
<evidence type="ECO:0000256" key="12">
    <source>
        <dbReference type="PROSITE-ProRule" id="PRU00282"/>
    </source>
</evidence>
<evidence type="ECO:0000256" key="5">
    <source>
        <dbReference type="ARBA" id="ARBA00006375"/>
    </source>
</evidence>
<dbReference type="PROSITE" id="PS50920">
    <property type="entry name" value="SOLCAR"/>
    <property type="match status" value="1"/>
</dbReference>
<keyword evidence="16" id="KW-1185">Reference proteome</keyword>
<keyword evidence="9" id="KW-0460">Magnesium</keyword>
<dbReference type="Gene3D" id="1.50.40.10">
    <property type="entry name" value="Mitochondrial carrier domain"/>
    <property type="match status" value="2"/>
</dbReference>
<sequence length="656" mass="74358">MSAARPLIRNSATLILAARNRKLKSAFDWRVLLLERAAKSAFMPSMYVFPGGVIDKADFSNDWMELFKESFTKFGTNFTSLVDIQGPRPPVVKTSGPTGLPSDIALRICAIRETFEESGVLLLKSFSSDKQYENLEIDNVRNWRKEVHADASMFFTMCRKFKCVPDVWALSEWSNWLTPAHLPRRYDTMFYIAFLDEEPLALHDDKEMTHSKWMIPAEAAAKFMARKIKIGFPQVYELLRFCRFPKWEDFQSFQQNRASDGCEQWLPIITQCVDGTLVVFPHDDLYPSLKKRVMEELTKSTTGQISLFNQSETLVQLNAKGTNFNRLCLESGVPCNMMINVQLPHGQCLPVGMTHNEKRINWIQEGLIGLGVGVLYGTTSVAVGHPFDTIKTKMQAQRGFETEGMFRSFAKTVKTQGIRGLYRGCIPPLWGSGIYRSSQFAVFEALYTYFNGFGRREIPFTGGLQIRVLIAGAAASTTRAIIETPLELAKVRRQTGQTWQFRGLYRGFGVTWCRTMGLMCTYFILLDSGRRHFPELFKRPILGPFLSSGLAATELVMLKKGVGCFFLTIHLTLTFGGFAWWVVWPLENMKSQVQGNYGKDLPVVARMRLVIKEKGGFFGLYRGIVPGSIRSFMSNGTSMIAMSWAQRKVSQWGLRG</sequence>
<feature type="repeat" description="Solcar" evidence="12">
    <location>
        <begin position="364"/>
        <end position="449"/>
    </location>
</feature>
<evidence type="ECO:0000256" key="7">
    <source>
        <dbReference type="ARBA" id="ARBA00022723"/>
    </source>
</evidence>
<organism evidence="15 16">
    <name type="scientific">Pocillopora meandrina</name>
    <dbReference type="NCBI Taxonomy" id="46732"/>
    <lineage>
        <taxon>Eukaryota</taxon>
        <taxon>Metazoa</taxon>
        <taxon>Cnidaria</taxon>
        <taxon>Anthozoa</taxon>
        <taxon>Hexacorallia</taxon>
        <taxon>Scleractinia</taxon>
        <taxon>Astrocoeniina</taxon>
        <taxon>Pocilloporidae</taxon>
        <taxon>Pocillopora</taxon>
    </lineage>
</organism>
<evidence type="ECO:0000313" key="15">
    <source>
        <dbReference type="EMBL" id="CAH3142845.1"/>
    </source>
</evidence>
<evidence type="ECO:0000313" key="16">
    <source>
        <dbReference type="Proteomes" id="UP001159428"/>
    </source>
</evidence>
<evidence type="ECO:0000259" key="14">
    <source>
        <dbReference type="PROSITE" id="PS51462"/>
    </source>
</evidence>
<dbReference type="InterPro" id="IPR000086">
    <property type="entry name" value="NUDIX_hydrolase_dom"/>
</dbReference>
<dbReference type="PANTHER" id="PTHR12318">
    <property type="entry name" value="TESTOSTERONE-REGULATED PROTEIN RP2"/>
    <property type="match status" value="1"/>
</dbReference>
<evidence type="ECO:0000256" key="2">
    <source>
        <dbReference type="ARBA" id="ARBA00001946"/>
    </source>
</evidence>
<evidence type="ECO:0000256" key="6">
    <source>
        <dbReference type="ARBA" id="ARBA00022692"/>
    </source>
</evidence>
<reference evidence="15 16" key="1">
    <citation type="submission" date="2022-05" db="EMBL/GenBank/DDBJ databases">
        <authorList>
            <consortium name="Genoscope - CEA"/>
            <person name="William W."/>
        </authorList>
    </citation>
    <scope>NUCLEOTIDE SEQUENCE [LARGE SCALE GENOMIC DNA]</scope>
</reference>
<accession>A0AAU9XDH3</accession>
<feature type="transmembrane region" description="Helical" evidence="13">
    <location>
        <begin position="565"/>
        <end position="584"/>
    </location>
</feature>
<dbReference type="PANTHER" id="PTHR12318:SF0">
    <property type="entry name" value="ACYL-COENZYME A DIPHOSPHATASE NUDT19"/>
    <property type="match status" value="1"/>
</dbReference>
<dbReference type="SUPFAM" id="SSF103506">
    <property type="entry name" value="Mitochondrial carrier"/>
    <property type="match status" value="1"/>
</dbReference>
<feature type="transmembrane region" description="Helical" evidence="13">
    <location>
        <begin position="503"/>
        <end position="525"/>
    </location>
</feature>
<proteinExistence type="inferred from homology"/>
<dbReference type="InterPro" id="IPR039121">
    <property type="entry name" value="NUDT19"/>
</dbReference>
<dbReference type="CDD" id="cd18870">
    <property type="entry name" value="NUDIX_AcylCoAdiphos_Nudt19"/>
    <property type="match status" value="1"/>
</dbReference>
<dbReference type="InterPro" id="IPR023395">
    <property type="entry name" value="MCP_dom_sf"/>
</dbReference>
<dbReference type="Pfam" id="PF00153">
    <property type="entry name" value="Mito_carr"/>
    <property type="match status" value="2"/>
</dbReference>
<comment type="subcellular location">
    <subcellularLocation>
        <location evidence="3">Membrane</location>
        <topology evidence="3">Multi-pass membrane protein</topology>
    </subcellularLocation>
</comment>
<dbReference type="EMBL" id="CALNXJ010000037">
    <property type="protein sequence ID" value="CAH3142845.1"/>
    <property type="molecule type" value="Genomic_DNA"/>
</dbReference>
<evidence type="ECO:0000256" key="13">
    <source>
        <dbReference type="SAM" id="Phobius"/>
    </source>
</evidence>
<comment type="cofactor">
    <cofactor evidence="1">
        <name>Mn(2+)</name>
        <dbReference type="ChEBI" id="CHEBI:29035"/>
    </cofactor>
</comment>
<comment type="similarity">
    <text evidence="5">Belongs to the mitochondrial carrier (TC 2.A.29) family.</text>
</comment>
<comment type="similarity">
    <text evidence="4">Belongs to the Nudix hydrolase family.</text>
</comment>
<evidence type="ECO:0000256" key="10">
    <source>
        <dbReference type="ARBA" id="ARBA00023136"/>
    </source>
</evidence>
<dbReference type="PROSITE" id="PS51462">
    <property type="entry name" value="NUDIX"/>
    <property type="match status" value="1"/>
</dbReference>
<comment type="cofactor">
    <cofactor evidence="2">
        <name>Mg(2+)</name>
        <dbReference type="ChEBI" id="CHEBI:18420"/>
    </cofactor>
</comment>
<name>A0AAU9XDH3_9CNID</name>
<dbReference type="Proteomes" id="UP001159428">
    <property type="component" value="Unassembled WGS sequence"/>
</dbReference>
<evidence type="ECO:0000256" key="1">
    <source>
        <dbReference type="ARBA" id="ARBA00001936"/>
    </source>
</evidence>
<dbReference type="InterPro" id="IPR018108">
    <property type="entry name" value="MCP_transmembrane"/>
</dbReference>
<gene>
    <name evidence="15" type="ORF">PMEA_00020282</name>
</gene>
<dbReference type="AlphaFoldDB" id="A0AAU9XDH3"/>
<dbReference type="GO" id="GO:0016818">
    <property type="term" value="F:hydrolase activity, acting on acid anhydrides, in phosphorus-containing anhydrides"/>
    <property type="evidence" value="ECO:0007669"/>
    <property type="project" value="InterPro"/>
</dbReference>
<dbReference type="GO" id="GO:0016020">
    <property type="term" value="C:membrane"/>
    <property type="evidence" value="ECO:0007669"/>
    <property type="project" value="UniProtKB-SubCell"/>
</dbReference>
<keyword evidence="8" id="KW-0378">Hydrolase</keyword>
<evidence type="ECO:0000256" key="9">
    <source>
        <dbReference type="ARBA" id="ARBA00022842"/>
    </source>
</evidence>
<protein>
    <recommendedName>
        <fullName evidence="14">Nudix hydrolase domain-containing protein</fullName>
    </recommendedName>
</protein>
<keyword evidence="11" id="KW-0464">Manganese</keyword>
<keyword evidence="7" id="KW-0479">Metal-binding</keyword>
<feature type="domain" description="Nudix hydrolase" evidence="14">
    <location>
        <begin position="6"/>
        <end position="236"/>
    </location>
</feature>
<evidence type="ECO:0000256" key="3">
    <source>
        <dbReference type="ARBA" id="ARBA00004141"/>
    </source>
</evidence>
<dbReference type="SUPFAM" id="SSF55811">
    <property type="entry name" value="Nudix"/>
    <property type="match status" value="1"/>
</dbReference>
<evidence type="ECO:0000256" key="8">
    <source>
        <dbReference type="ARBA" id="ARBA00022801"/>
    </source>
</evidence>
<keyword evidence="10 12" id="KW-0472">Membrane</keyword>
<keyword evidence="6 12" id="KW-0812">Transmembrane</keyword>
<keyword evidence="13" id="KW-1133">Transmembrane helix</keyword>
<dbReference type="InterPro" id="IPR015797">
    <property type="entry name" value="NUDIX_hydrolase-like_dom_sf"/>
</dbReference>
<evidence type="ECO:0000256" key="11">
    <source>
        <dbReference type="ARBA" id="ARBA00023211"/>
    </source>
</evidence>
<dbReference type="FunFam" id="1.50.40.10:FF:000294">
    <property type="entry name" value="Mitochondrial glycine transporter"/>
    <property type="match status" value="1"/>
</dbReference>
<evidence type="ECO:0000256" key="4">
    <source>
        <dbReference type="ARBA" id="ARBA00005582"/>
    </source>
</evidence>
<dbReference type="GO" id="GO:0046872">
    <property type="term" value="F:metal ion binding"/>
    <property type="evidence" value="ECO:0007669"/>
    <property type="project" value="UniProtKB-KW"/>
</dbReference>
<comment type="caution">
    <text evidence="15">The sequence shown here is derived from an EMBL/GenBank/DDBJ whole genome shotgun (WGS) entry which is preliminary data.</text>
</comment>